<gene>
    <name evidence="1" type="ORF">SCHPADRAFT_157044</name>
</gene>
<accession>A0A0H2S107</accession>
<sequence length="284" mass="30946">MTSAITSPYPLVPAPWHCKGEIYWIFLNPSKSLEPGAYAPLEAEAPPVATDEVGSPTGKGVGACVMVMRYSDTPAGPYDELTYIPGAFTSPEGHGDGEPHLRITRIYVSENNPALIYNSRLNWNVPKHPARFEFEELSNSETKISVYPPVTNDGATVGESTDVPPIFSAVVSKAANFLPSIPFSTTFLPFDTTVVLPPLPTSPSHPAIIGTDSWKSFSSVMRGKVRFIWVKPGEIKDADGIPQFGDGVEFPKIKPWSLGMYWLPGTTFEISTAELLTNEDKKTL</sequence>
<evidence type="ECO:0008006" key="3">
    <source>
        <dbReference type="Google" id="ProtNLM"/>
    </source>
</evidence>
<dbReference type="InParanoid" id="A0A0H2S107"/>
<dbReference type="SUPFAM" id="SSF160104">
    <property type="entry name" value="Acetoacetate decarboxylase-like"/>
    <property type="match status" value="1"/>
</dbReference>
<dbReference type="InterPro" id="IPR023375">
    <property type="entry name" value="ADC_dom_sf"/>
</dbReference>
<reference evidence="1 2" key="1">
    <citation type="submission" date="2015-04" db="EMBL/GenBank/DDBJ databases">
        <title>Complete genome sequence of Schizopora paradoxa KUC8140, a cosmopolitan wood degrader in East Asia.</title>
        <authorList>
            <consortium name="DOE Joint Genome Institute"/>
            <person name="Min B."/>
            <person name="Park H."/>
            <person name="Jang Y."/>
            <person name="Kim J.-J."/>
            <person name="Kim K.H."/>
            <person name="Pangilinan J."/>
            <person name="Lipzen A."/>
            <person name="Riley R."/>
            <person name="Grigoriev I.V."/>
            <person name="Spatafora J.W."/>
            <person name="Choi I.-G."/>
        </authorList>
    </citation>
    <scope>NUCLEOTIDE SEQUENCE [LARGE SCALE GENOMIC DNA]</scope>
    <source>
        <strain evidence="1 2">KUC8140</strain>
    </source>
</reference>
<dbReference type="STRING" id="27342.A0A0H2S107"/>
<evidence type="ECO:0000313" key="1">
    <source>
        <dbReference type="EMBL" id="KLO17694.1"/>
    </source>
</evidence>
<dbReference type="PANTHER" id="PTHR40518:SF1">
    <property type="entry name" value="ACETOACETATE DECARBOXYLASE"/>
    <property type="match status" value="1"/>
</dbReference>
<dbReference type="AlphaFoldDB" id="A0A0H2S107"/>
<name>A0A0H2S107_9AGAM</name>
<dbReference type="EMBL" id="KQ085902">
    <property type="protein sequence ID" value="KLO17694.1"/>
    <property type="molecule type" value="Genomic_DNA"/>
</dbReference>
<proteinExistence type="predicted"/>
<organism evidence="1 2">
    <name type="scientific">Schizopora paradoxa</name>
    <dbReference type="NCBI Taxonomy" id="27342"/>
    <lineage>
        <taxon>Eukaryota</taxon>
        <taxon>Fungi</taxon>
        <taxon>Dikarya</taxon>
        <taxon>Basidiomycota</taxon>
        <taxon>Agaricomycotina</taxon>
        <taxon>Agaricomycetes</taxon>
        <taxon>Hymenochaetales</taxon>
        <taxon>Schizoporaceae</taxon>
        <taxon>Schizopora</taxon>
    </lineage>
</organism>
<protein>
    <recommendedName>
        <fullName evidence="3">Acetoacetate decarboxylase</fullName>
    </recommendedName>
</protein>
<dbReference type="OrthoDB" id="9970474at2759"/>
<evidence type="ECO:0000313" key="2">
    <source>
        <dbReference type="Proteomes" id="UP000053477"/>
    </source>
</evidence>
<dbReference type="PANTHER" id="PTHR40518">
    <property type="entry name" value="ACETOACETATE DECARBOXYLASE"/>
    <property type="match status" value="1"/>
</dbReference>
<dbReference type="Proteomes" id="UP000053477">
    <property type="component" value="Unassembled WGS sequence"/>
</dbReference>
<keyword evidence="2" id="KW-1185">Reference proteome</keyword>